<dbReference type="InterPro" id="IPR011009">
    <property type="entry name" value="Kinase-like_dom_sf"/>
</dbReference>
<keyword evidence="2" id="KW-0808">Transferase</keyword>
<dbReference type="PROSITE" id="PS50011">
    <property type="entry name" value="PROTEIN_KINASE_DOM"/>
    <property type="match status" value="2"/>
</dbReference>
<protein>
    <submittedName>
        <fullName evidence="10">Mitogen-activated protein kinase kinase kinase 10</fullName>
    </submittedName>
</protein>
<keyword evidence="11" id="KW-1185">Reference proteome</keyword>
<evidence type="ECO:0000313" key="10">
    <source>
        <dbReference type="EMBL" id="PNH04147.1"/>
    </source>
</evidence>
<feature type="domain" description="Protein kinase" evidence="9">
    <location>
        <begin position="642"/>
        <end position="868"/>
    </location>
</feature>
<keyword evidence="8" id="KW-0812">Transmembrane</keyword>
<feature type="compositionally biased region" description="Pro residues" evidence="7">
    <location>
        <begin position="402"/>
        <end position="411"/>
    </location>
</feature>
<proteinExistence type="predicted"/>
<dbReference type="InterPro" id="IPR008271">
    <property type="entry name" value="Ser/Thr_kinase_AS"/>
</dbReference>
<evidence type="ECO:0000256" key="8">
    <source>
        <dbReference type="SAM" id="Phobius"/>
    </source>
</evidence>
<evidence type="ECO:0000256" key="3">
    <source>
        <dbReference type="ARBA" id="ARBA00022741"/>
    </source>
</evidence>
<evidence type="ECO:0000256" key="7">
    <source>
        <dbReference type="SAM" id="MobiDB-lite"/>
    </source>
</evidence>
<keyword evidence="8" id="KW-1133">Transmembrane helix</keyword>
<keyword evidence="5 6" id="KW-0067">ATP-binding</keyword>
<dbReference type="EMBL" id="PGGS01000419">
    <property type="protein sequence ID" value="PNH04147.1"/>
    <property type="molecule type" value="Genomic_DNA"/>
</dbReference>
<feature type="compositionally biased region" description="Polar residues" evidence="7">
    <location>
        <begin position="614"/>
        <end position="628"/>
    </location>
</feature>
<comment type="caution">
    <text evidence="10">The sequence shown here is derived from an EMBL/GenBank/DDBJ whole genome shotgun (WGS) entry which is preliminary data.</text>
</comment>
<dbReference type="Gene3D" id="3.30.200.20">
    <property type="entry name" value="Phosphorylase Kinase, domain 1"/>
    <property type="match status" value="1"/>
</dbReference>
<dbReference type="InterPro" id="IPR001245">
    <property type="entry name" value="Ser-Thr/Tyr_kinase_cat_dom"/>
</dbReference>
<keyword evidence="4 10" id="KW-0418">Kinase</keyword>
<dbReference type="InterPro" id="IPR000719">
    <property type="entry name" value="Prot_kinase_dom"/>
</dbReference>
<evidence type="ECO:0000256" key="4">
    <source>
        <dbReference type="ARBA" id="ARBA00022777"/>
    </source>
</evidence>
<dbReference type="InterPro" id="IPR017441">
    <property type="entry name" value="Protein_kinase_ATP_BS"/>
</dbReference>
<dbReference type="Gene3D" id="1.10.510.10">
    <property type="entry name" value="Transferase(Phosphotransferase) domain 1"/>
    <property type="match status" value="2"/>
</dbReference>
<evidence type="ECO:0000313" key="11">
    <source>
        <dbReference type="Proteomes" id="UP000236333"/>
    </source>
</evidence>
<dbReference type="OrthoDB" id="536504at2759"/>
<gene>
    <name evidence="10" type="ORF">TSOC_009727</name>
</gene>
<feature type="domain" description="Protein kinase" evidence="9">
    <location>
        <begin position="1"/>
        <end position="174"/>
    </location>
</feature>
<accession>A0A2J7ZV46</accession>
<dbReference type="SMART" id="SM00220">
    <property type="entry name" value="S_TKc"/>
    <property type="match status" value="1"/>
</dbReference>
<evidence type="ECO:0000256" key="6">
    <source>
        <dbReference type="PROSITE-ProRule" id="PRU10141"/>
    </source>
</evidence>
<dbReference type="GO" id="GO:0004674">
    <property type="term" value="F:protein serine/threonine kinase activity"/>
    <property type="evidence" value="ECO:0007669"/>
    <property type="project" value="UniProtKB-KW"/>
</dbReference>
<dbReference type="GO" id="GO:0005524">
    <property type="term" value="F:ATP binding"/>
    <property type="evidence" value="ECO:0007669"/>
    <property type="project" value="UniProtKB-UniRule"/>
</dbReference>
<evidence type="ECO:0000256" key="2">
    <source>
        <dbReference type="ARBA" id="ARBA00022679"/>
    </source>
</evidence>
<evidence type="ECO:0000259" key="9">
    <source>
        <dbReference type="PROSITE" id="PS50011"/>
    </source>
</evidence>
<dbReference type="Proteomes" id="UP000236333">
    <property type="component" value="Unassembled WGS sequence"/>
</dbReference>
<dbReference type="InterPro" id="IPR051681">
    <property type="entry name" value="Ser/Thr_Kinases-Pseudokinases"/>
</dbReference>
<dbReference type="AlphaFoldDB" id="A0A2J7ZV46"/>
<reference evidence="10 11" key="1">
    <citation type="journal article" date="2017" name="Mol. Biol. Evol.">
        <title>The 4-celled Tetrabaena socialis nuclear genome reveals the essential components for genetic control of cell number at the origin of multicellularity in the volvocine lineage.</title>
        <authorList>
            <person name="Featherston J."/>
            <person name="Arakaki Y."/>
            <person name="Hanschen E.R."/>
            <person name="Ferris P.J."/>
            <person name="Michod R.E."/>
            <person name="Olson B.J.S.C."/>
            <person name="Nozaki H."/>
            <person name="Durand P.M."/>
        </authorList>
    </citation>
    <scope>NUCLEOTIDE SEQUENCE [LARGE SCALE GENOMIC DNA]</scope>
    <source>
        <strain evidence="10 11">NIES-571</strain>
    </source>
</reference>
<dbReference type="PROSITE" id="PS00108">
    <property type="entry name" value="PROTEIN_KINASE_ST"/>
    <property type="match status" value="1"/>
</dbReference>
<keyword evidence="8" id="KW-0472">Membrane</keyword>
<evidence type="ECO:0000256" key="5">
    <source>
        <dbReference type="ARBA" id="ARBA00022840"/>
    </source>
</evidence>
<feature type="transmembrane region" description="Helical" evidence="8">
    <location>
        <begin position="441"/>
        <end position="466"/>
    </location>
</feature>
<dbReference type="SUPFAM" id="SSF56112">
    <property type="entry name" value="Protein kinase-like (PK-like)"/>
    <property type="match status" value="2"/>
</dbReference>
<keyword evidence="3 6" id="KW-0547">Nucleotide-binding</keyword>
<evidence type="ECO:0000256" key="1">
    <source>
        <dbReference type="ARBA" id="ARBA00022527"/>
    </source>
</evidence>
<feature type="region of interest" description="Disordered" evidence="7">
    <location>
        <begin position="399"/>
        <end position="418"/>
    </location>
</feature>
<name>A0A2J7ZV46_9CHLO</name>
<dbReference type="Pfam" id="PF00069">
    <property type="entry name" value="Pkinase"/>
    <property type="match status" value="1"/>
</dbReference>
<keyword evidence="1" id="KW-0723">Serine/threonine-protein kinase</keyword>
<feature type="region of interest" description="Disordered" evidence="7">
    <location>
        <begin position="610"/>
        <end position="635"/>
    </location>
</feature>
<dbReference type="Pfam" id="PF07714">
    <property type="entry name" value="PK_Tyr_Ser-Thr"/>
    <property type="match status" value="2"/>
</dbReference>
<dbReference type="PROSITE" id="PS00107">
    <property type="entry name" value="PROTEIN_KINASE_ATP"/>
    <property type="match status" value="1"/>
</dbReference>
<feature type="binding site" evidence="6">
    <location>
        <position position="669"/>
    </location>
    <ligand>
        <name>ATP</name>
        <dbReference type="ChEBI" id="CHEBI:30616"/>
    </ligand>
</feature>
<dbReference type="PANTHER" id="PTHR44329">
    <property type="entry name" value="SERINE/THREONINE-PROTEIN KINASE TNNI3K-RELATED"/>
    <property type="match status" value="1"/>
</dbReference>
<organism evidence="10 11">
    <name type="scientific">Tetrabaena socialis</name>
    <dbReference type="NCBI Taxonomy" id="47790"/>
    <lineage>
        <taxon>Eukaryota</taxon>
        <taxon>Viridiplantae</taxon>
        <taxon>Chlorophyta</taxon>
        <taxon>core chlorophytes</taxon>
        <taxon>Chlorophyceae</taxon>
        <taxon>CS clade</taxon>
        <taxon>Chlamydomonadales</taxon>
        <taxon>Tetrabaenaceae</taxon>
        <taxon>Tetrabaena</taxon>
    </lineage>
</organism>
<sequence>MRVLKALFYGLDTCNTLPPTCTTTTTTPTHSHPTAVLHRDLKPGNILINDPWGDHPIVKLSDFGLSRLRHSILATTNPEAGTPAYLAPDVYAWGVVLWELLAGVPPWQGMSVVAIAYQVSLLGQRLAVPMIRLPGGSPKRWPPQLCQLLRECWDADPERRPAAAELAKRVHLLQQVRAERGAERSAGKQQGYPLTARQAVIALAPTYADDLHGQREWVQIMDGATLLFERVFLDNVRNENIMRAPGINILAPSPVGTVGAALVFKDTGTSKEVDAGLSDSAAGPNCAEQKQNLEGSARLAGVPGTQNYTANIPQPGCVNDTSAPLLQRCWDTILMVYDFAIAGADIDPNGRPVPNNYGTIMVNMTAICRFRLTSECLANLGPLGCMLLTQKNLALPLLMPGQDPPQPPQPPLAATQPQQPALGAMVVDAGGAAGAGSRSSLAAVLAGAIVGGAILAIAVVLGLVVVRRWQRQASSTPPSPAGRVVVDGDMDSTQGSDAGRSLSHCAVVLRPDAEKGATWSGASQPQAPLDGSALVYPLLEQEASRLTGTRSAASAAVITLQTPFRTDVCVDVTLAPPPGGLDPARKRGSTGTEHMGACCGCLGGGRAAAAADNHQPSPINQQPSTAAPANTGAPEAPTDVVRLLPVVLGKGAYGRVYEGEFCGHRVAVKLLLNDQFDAITQREVEKLTLSFAQELHVLGRCEHPNIVRLLAACLQPPPGRPPCLVMEYMDVSLDKLLYGKGELLPIPLECYDLNSSVVTHKADVYAWGVVLWELLAGARPWEGQGIVPIAYQVTLLGQRLPVPATDSPGSDSPSRWPLQLCQLLRECWDVDPARRPAAAELAKRLHLQQEALRRGPQTSSGSTAYTTV</sequence>